<sequence length="119" mass="12898">MAKAAVKPAVPNFTRPALAPGILAAIVLFVGVALIDSSWFIVVRFVVAILAVIVAWFAIAGRRWWWLVVLVPIVVLWNPVFPLGLTGTGWMSAQLIAPIFLVAAGIMITVPRSEAPERR</sequence>
<proteinExistence type="predicted"/>
<feature type="transmembrane region" description="Helical" evidence="1">
    <location>
        <begin position="64"/>
        <end position="85"/>
    </location>
</feature>
<accession>A0A1I5BM94</accession>
<keyword evidence="1" id="KW-0812">Transmembrane</keyword>
<dbReference type="STRING" id="995034.SAMN05216219_1980"/>
<feature type="transmembrane region" description="Helical" evidence="1">
    <location>
        <begin position="91"/>
        <end position="110"/>
    </location>
</feature>
<evidence type="ECO:0000256" key="1">
    <source>
        <dbReference type="SAM" id="Phobius"/>
    </source>
</evidence>
<protein>
    <submittedName>
        <fullName evidence="2">Uncharacterized protein</fullName>
    </submittedName>
</protein>
<name>A0A1I5BM94_9MICO</name>
<evidence type="ECO:0000313" key="3">
    <source>
        <dbReference type="Proteomes" id="UP000198867"/>
    </source>
</evidence>
<keyword evidence="1" id="KW-0472">Membrane</keyword>
<dbReference type="EMBL" id="FOVM01000005">
    <property type="protein sequence ID" value="SFN75914.1"/>
    <property type="molecule type" value="Genomic_DNA"/>
</dbReference>
<keyword evidence="1" id="KW-1133">Transmembrane helix</keyword>
<dbReference type="InterPro" id="IPR046548">
    <property type="entry name" value="DUF6804"/>
</dbReference>
<reference evidence="3" key="1">
    <citation type="submission" date="2016-10" db="EMBL/GenBank/DDBJ databases">
        <authorList>
            <person name="Varghese N."/>
            <person name="Submissions S."/>
        </authorList>
    </citation>
    <scope>NUCLEOTIDE SEQUENCE [LARGE SCALE GENOMIC DNA]</scope>
    <source>
        <strain evidence="3">CGMCC 1.11101</strain>
    </source>
</reference>
<organism evidence="2 3">
    <name type="scientific">Mycetocola miduiensis</name>
    <dbReference type="NCBI Taxonomy" id="995034"/>
    <lineage>
        <taxon>Bacteria</taxon>
        <taxon>Bacillati</taxon>
        <taxon>Actinomycetota</taxon>
        <taxon>Actinomycetes</taxon>
        <taxon>Micrococcales</taxon>
        <taxon>Microbacteriaceae</taxon>
        <taxon>Mycetocola</taxon>
    </lineage>
</organism>
<keyword evidence="3" id="KW-1185">Reference proteome</keyword>
<feature type="transmembrane region" description="Helical" evidence="1">
    <location>
        <begin position="41"/>
        <end position="59"/>
    </location>
</feature>
<feature type="transmembrane region" description="Helical" evidence="1">
    <location>
        <begin position="17"/>
        <end position="35"/>
    </location>
</feature>
<evidence type="ECO:0000313" key="2">
    <source>
        <dbReference type="EMBL" id="SFN75914.1"/>
    </source>
</evidence>
<dbReference type="AlphaFoldDB" id="A0A1I5BM94"/>
<dbReference type="Pfam" id="PF20619">
    <property type="entry name" value="DUF6804"/>
    <property type="match status" value="1"/>
</dbReference>
<gene>
    <name evidence="2" type="ORF">SAMN05216219_1980</name>
</gene>
<dbReference type="Proteomes" id="UP000198867">
    <property type="component" value="Unassembled WGS sequence"/>
</dbReference>